<proteinExistence type="predicted"/>
<feature type="transmembrane region" description="Helical" evidence="1">
    <location>
        <begin position="52"/>
        <end position="79"/>
    </location>
</feature>
<dbReference type="AlphaFoldDB" id="A0A1H5EVY6"/>
<evidence type="ECO:0000313" key="3">
    <source>
        <dbReference type="Proteomes" id="UP000198992"/>
    </source>
</evidence>
<keyword evidence="1" id="KW-1133">Transmembrane helix</keyword>
<gene>
    <name evidence="2" type="ORF">SAMN05444164_6399</name>
</gene>
<protein>
    <submittedName>
        <fullName evidence="2">Uncharacterized protein</fullName>
    </submittedName>
</protein>
<accession>A0A1H5EVY6</accession>
<keyword evidence="1" id="KW-0812">Transmembrane</keyword>
<reference evidence="2 3" key="1">
    <citation type="submission" date="2016-10" db="EMBL/GenBank/DDBJ databases">
        <authorList>
            <person name="de Groot N.N."/>
        </authorList>
    </citation>
    <scope>NUCLEOTIDE SEQUENCE [LARGE SCALE GENOMIC DNA]</scope>
    <source>
        <strain evidence="2 3">MT12</strain>
    </source>
</reference>
<evidence type="ECO:0000256" key="1">
    <source>
        <dbReference type="SAM" id="Phobius"/>
    </source>
</evidence>
<dbReference type="Proteomes" id="UP000198992">
    <property type="component" value="Unassembled WGS sequence"/>
</dbReference>
<feature type="transmembrane region" description="Helical" evidence="1">
    <location>
        <begin position="12"/>
        <end position="32"/>
    </location>
</feature>
<organism evidence="2 3">
    <name type="scientific">Bradyrhizobium erythrophlei</name>
    <dbReference type="NCBI Taxonomy" id="1437360"/>
    <lineage>
        <taxon>Bacteria</taxon>
        <taxon>Pseudomonadati</taxon>
        <taxon>Pseudomonadota</taxon>
        <taxon>Alphaproteobacteria</taxon>
        <taxon>Hyphomicrobiales</taxon>
        <taxon>Nitrobacteraceae</taxon>
        <taxon>Bradyrhizobium</taxon>
    </lineage>
</organism>
<sequence length="104" mass="10551">MRDLMKNLDILGVIFILGLTCYAMRAGGYVLAASMRDDGIAARFLRLAPGNLFIAFIVGGCLSGGLAGLVGTLVALVTMAVTAREWAALSAGFGAAIATSAIAA</sequence>
<dbReference type="InterPro" id="IPR008407">
    <property type="entry name" value="Brnchd-chn_aa_trnsp_AzlD"/>
</dbReference>
<evidence type="ECO:0000313" key="2">
    <source>
        <dbReference type="EMBL" id="SED95158.1"/>
    </source>
</evidence>
<keyword evidence="1" id="KW-0472">Membrane</keyword>
<name>A0A1H5EVY6_9BRAD</name>
<dbReference type="Pfam" id="PF05437">
    <property type="entry name" value="AzlD"/>
    <property type="match status" value="1"/>
</dbReference>
<dbReference type="EMBL" id="FNTH01000001">
    <property type="protein sequence ID" value="SED95158.1"/>
    <property type="molecule type" value="Genomic_DNA"/>
</dbReference>